<protein>
    <recommendedName>
        <fullName evidence="6">Phytocyanin domain-containing protein</fullName>
    </recommendedName>
</protein>
<dbReference type="FunFam" id="2.60.40.420:FF:000034">
    <property type="entry name" value="Cupredoxin superfamily protein"/>
    <property type="match status" value="1"/>
</dbReference>
<organism evidence="7 8">
    <name type="scientific">Nyssa sinensis</name>
    <dbReference type="NCBI Taxonomy" id="561372"/>
    <lineage>
        <taxon>Eukaryota</taxon>
        <taxon>Viridiplantae</taxon>
        <taxon>Streptophyta</taxon>
        <taxon>Embryophyta</taxon>
        <taxon>Tracheophyta</taxon>
        <taxon>Spermatophyta</taxon>
        <taxon>Magnoliopsida</taxon>
        <taxon>eudicotyledons</taxon>
        <taxon>Gunneridae</taxon>
        <taxon>Pentapetalae</taxon>
        <taxon>asterids</taxon>
        <taxon>Cornales</taxon>
        <taxon>Nyssaceae</taxon>
        <taxon>Nyssa</taxon>
    </lineage>
</organism>
<evidence type="ECO:0000256" key="4">
    <source>
        <dbReference type="SAM" id="Phobius"/>
    </source>
</evidence>
<keyword evidence="4" id="KW-0812">Transmembrane</keyword>
<dbReference type="Proteomes" id="UP000325577">
    <property type="component" value="Linkage Group LG17"/>
</dbReference>
<keyword evidence="1" id="KW-1015">Disulfide bond</keyword>
<dbReference type="EMBL" id="CM018040">
    <property type="protein sequence ID" value="KAA8535116.1"/>
    <property type="molecule type" value="Genomic_DNA"/>
</dbReference>
<sequence>MAAKTNWVDLLLLVAAAALLENAAATTYYVGDSLGWQVPPGGSATYSNWASQHTFFVGDILFFNFTTGQHTAAQVTVASFNSCNTANYITLQTTGPANYTLNTTGPEYFICVQSNHCSQGQKLQVNVTSTSGYPGSPPSPPPPPPSSAPSTANIATFSIIFMSIAVAFLC</sequence>
<name>A0A5J5AZ51_9ASTE</name>
<dbReference type="InterPro" id="IPR003245">
    <property type="entry name" value="Phytocyanin_dom"/>
</dbReference>
<dbReference type="OrthoDB" id="5421909at2759"/>
<evidence type="ECO:0000256" key="5">
    <source>
        <dbReference type="SAM" id="SignalP"/>
    </source>
</evidence>
<evidence type="ECO:0000256" key="1">
    <source>
        <dbReference type="ARBA" id="ARBA00023157"/>
    </source>
</evidence>
<dbReference type="Gene3D" id="2.60.40.420">
    <property type="entry name" value="Cupredoxins - blue copper proteins"/>
    <property type="match status" value="1"/>
</dbReference>
<evidence type="ECO:0000313" key="8">
    <source>
        <dbReference type="Proteomes" id="UP000325577"/>
    </source>
</evidence>
<keyword evidence="4" id="KW-1133">Transmembrane helix</keyword>
<evidence type="ECO:0000256" key="2">
    <source>
        <dbReference type="ARBA" id="ARBA00023180"/>
    </source>
</evidence>
<feature type="compositionally biased region" description="Pro residues" evidence="3">
    <location>
        <begin position="135"/>
        <end position="147"/>
    </location>
</feature>
<keyword evidence="4" id="KW-0472">Membrane</keyword>
<evidence type="ECO:0000313" key="7">
    <source>
        <dbReference type="EMBL" id="KAA8535116.1"/>
    </source>
</evidence>
<evidence type="ECO:0000259" key="6">
    <source>
        <dbReference type="PROSITE" id="PS51485"/>
    </source>
</evidence>
<feature type="signal peptide" evidence="5">
    <location>
        <begin position="1"/>
        <end position="25"/>
    </location>
</feature>
<feature type="transmembrane region" description="Helical" evidence="4">
    <location>
        <begin position="150"/>
        <end position="169"/>
    </location>
</feature>
<keyword evidence="8" id="KW-1185">Reference proteome</keyword>
<feature type="region of interest" description="Disordered" evidence="3">
    <location>
        <begin position="128"/>
        <end position="149"/>
    </location>
</feature>
<dbReference type="SUPFAM" id="SSF49503">
    <property type="entry name" value="Cupredoxins"/>
    <property type="match status" value="1"/>
</dbReference>
<dbReference type="PROSITE" id="PS51485">
    <property type="entry name" value="PHYTOCYANIN"/>
    <property type="match status" value="1"/>
</dbReference>
<dbReference type="Pfam" id="PF02298">
    <property type="entry name" value="Cu_bind_like"/>
    <property type="match status" value="1"/>
</dbReference>
<dbReference type="InterPro" id="IPR039391">
    <property type="entry name" value="Phytocyanin-like"/>
</dbReference>
<dbReference type="AlphaFoldDB" id="A0A5J5AZ51"/>
<dbReference type="GO" id="GO:0005886">
    <property type="term" value="C:plasma membrane"/>
    <property type="evidence" value="ECO:0007669"/>
    <property type="project" value="TreeGrafter"/>
</dbReference>
<feature type="domain" description="Phytocyanin" evidence="6">
    <location>
        <begin position="26"/>
        <end position="129"/>
    </location>
</feature>
<keyword evidence="5" id="KW-0732">Signal</keyword>
<dbReference type="PANTHER" id="PTHR33021:SF325">
    <property type="entry name" value="PHYTOCYANIN DOMAIN-CONTAINING PROTEIN"/>
    <property type="match status" value="1"/>
</dbReference>
<dbReference type="PANTHER" id="PTHR33021">
    <property type="entry name" value="BLUE COPPER PROTEIN"/>
    <property type="match status" value="1"/>
</dbReference>
<proteinExistence type="predicted"/>
<accession>A0A5J5AZ51</accession>
<gene>
    <name evidence="7" type="ORF">F0562_030119</name>
</gene>
<dbReference type="GO" id="GO:0009055">
    <property type="term" value="F:electron transfer activity"/>
    <property type="evidence" value="ECO:0007669"/>
    <property type="project" value="InterPro"/>
</dbReference>
<reference evidence="7 8" key="1">
    <citation type="submission" date="2019-09" db="EMBL/GenBank/DDBJ databases">
        <title>A chromosome-level genome assembly of the Chinese tupelo Nyssa sinensis.</title>
        <authorList>
            <person name="Yang X."/>
            <person name="Kang M."/>
            <person name="Yang Y."/>
            <person name="Xiong H."/>
            <person name="Wang M."/>
            <person name="Zhang Z."/>
            <person name="Wang Z."/>
            <person name="Wu H."/>
            <person name="Ma T."/>
            <person name="Liu J."/>
            <person name="Xi Z."/>
        </authorList>
    </citation>
    <scope>NUCLEOTIDE SEQUENCE [LARGE SCALE GENOMIC DNA]</scope>
    <source>
        <strain evidence="7">J267</strain>
        <tissue evidence="7">Leaf</tissue>
    </source>
</reference>
<evidence type="ECO:0000256" key="3">
    <source>
        <dbReference type="SAM" id="MobiDB-lite"/>
    </source>
</evidence>
<dbReference type="InterPro" id="IPR008972">
    <property type="entry name" value="Cupredoxin"/>
</dbReference>
<feature type="chain" id="PRO_5023827672" description="Phytocyanin domain-containing protein" evidence="5">
    <location>
        <begin position="26"/>
        <end position="170"/>
    </location>
</feature>
<keyword evidence="2" id="KW-0325">Glycoprotein</keyword>